<keyword evidence="3" id="KW-1185">Reference proteome</keyword>
<accession>A0AAD5MNY7</accession>
<reference evidence="2" key="1">
    <citation type="submission" date="2021-06" db="EMBL/GenBank/DDBJ databases">
        <title>Parelaphostrongylus tenuis whole genome reference sequence.</title>
        <authorList>
            <person name="Garwood T.J."/>
            <person name="Larsen P.A."/>
            <person name="Fountain-Jones N.M."/>
            <person name="Garbe J.R."/>
            <person name="Macchietto M.G."/>
            <person name="Kania S.A."/>
            <person name="Gerhold R.W."/>
            <person name="Richards J.E."/>
            <person name="Wolf T.M."/>
        </authorList>
    </citation>
    <scope>NUCLEOTIDE SEQUENCE</scope>
    <source>
        <strain evidence="2">MNPRO001-30</strain>
        <tissue evidence="2">Meninges</tissue>
    </source>
</reference>
<name>A0AAD5MNY7_PARTN</name>
<evidence type="ECO:0000313" key="3">
    <source>
        <dbReference type="Proteomes" id="UP001196413"/>
    </source>
</evidence>
<feature type="transmembrane region" description="Helical" evidence="1">
    <location>
        <begin position="31"/>
        <end position="54"/>
    </location>
</feature>
<keyword evidence="1" id="KW-0812">Transmembrane</keyword>
<dbReference type="AlphaFoldDB" id="A0AAD5MNY7"/>
<keyword evidence="1" id="KW-1133">Transmembrane helix</keyword>
<evidence type="ECO:0000313" key="2">
    <source>
        <dbReference type="EMBL" id="KAJ1362055.1"/>
    </source>
</evidence>
<gene>
    <name evidence="2" type="ORF">KIN20_021467</name>
</gene>
<evidence type="ECO:0000256" key="1">
    <source>
        <dbReference type="SAM" id="Phobius"/>
    </source>
</evidence>
<protein>
    <recommendedName>
        <fullName evidence="4">Transmembrane protein</fullName>
    </recommendedName>
</protein>
<organism evidence="2 3">
    <name type="scientific">Parelaphostrongylus tenuis</name>
    <name type="common">Meningeal worm</name>
    <dbReference type="NCBI Taxonomy" id="148309"/>
    <lineage>
        <taxon>Eukaryota</taxon>
        <taxon>Metazoa</taxon>
        <taxon>Ecdysozoa</taxon>
        <taxon>Nematoda</taxon>
        <taxon>Chromadorea</taxon>
        <taxon>Rhabditida</taxon>
        <taxon>Rhabditina</taxon>
        <taxon>Rhabditomorpha</taxon>
        <taxon>Strongyloidea</taxon>
        <taxon>Metastrongylidae</taxon>
        <taxon>Parelaphostrongylus</taxon>
    </lineage>
</organism>
<evidence type="ECO:0008006" key="4">
    <source>
        <dbReference type="Google" id="ProtNLM"/>
    </source>
</evidence>
<sequence>MEGVIRIQFLPTVAIAEKKFVSNGPHAHIRAALFIIFCHIDFGVKGIMIVILIFRTLSKKFLRICLSEKVRVRHDLGLKISSSKRDIEDLRGKFFD</sequence>
<dbReference type="EMBL" id="JAHQIW010004357">
    <property type="protein sequence ID" value="KAJ1362055.1"/>
    <property type="molecule type" value="Genomic_DNA"/>
</dbReference>
<comment type="caution">
    <text evidence="2">The sequence shown here is derived from an EMBL/GenBank/DDBJ whole genome shotgun (WGS) entry which is preliminary data.</text>
</comment>
<dbReference type="Proteomes" id="UP001196413">
    <property type="component" value="Unassembled WGS sequence"/>
</dbReference>
<proteinExistence type="predicted"/>
<keyword evidence="1" id="KW-0472">Membrane</keyword>